<dbReference type="AlphaFoldDB" id="A0AAE0T1N3"/>
<reference evidence="2" key="2">
    <citation type="journal article" date="2021" name="Genome Biol. Evol.">
        <title>Developing a high-quality reference genome for a parasitic bivalve with doubly uniparental inheritance (Bivalvia: Unionida).</title>
        <authorList>
            <person name="Smith C.H."/>
        </authorList>
    </citation>
    <scope>NUCLEOTIDE SEQUENCE</scope>
    <source>
        <strain evidence="2">CHS0354</strain>
        <tissue evidence="2">Mantle</tissue>
    </source>
</reference>
<evidence type="ECO:0000313" key="3">
    <source>
        <dbReference type="Proteomes" id="UP001195483"/>
    </source>
</evidence>
<accession>A0AAE0T1N3</accession>
<evidence type="ECO:0000313" key="2">
    <source>
        <dbReference type="EMBL" id="KAK3602187.1"/>
    </source>
</evidence>
<protein>
    <submittedName>
        <fullName evidence="2">Uncharacterized protein</fullName>
    </submittedName>
</protein>
<name>A0AAE0T1N3_9BIVA</name>
<sequence>MEHTNLSIKVPRNKQCPWNALGCYEKSVTSRAAVSKRKNQKQKEAVITPNYYLTGYWVSQIGATNAVSRINSEPLSNPGQTGSSDSRVYVE</sequence>
<feature type="region of interest" description="Disordered" evidence="1">
    <location>
        <begin position="71"/>
        <end position="91"/>
    </location>
</feature>
<reference evidence="2" key="1">
    <citation type="journal article" date="2021" name="Genome Biol. Evol.">
        <title>A High-Quality Reference Genome for a Parasitic Bivalve with Doubly Uniparental Inheritance (Bivalvia: Unionida).</title>
        <authorList>
            <person name="Smith C.H."/>
        </authorList>
    </citation>
    <scope>NUCLEOTIDE SEQUENCE</scope>
    <source>
        <strain evidence="2">CHS0354</strain>
    </source>
</reference>
<reference evidence="2" key="3">
    <citation type="submission" date="2023-05" db="EMBL/GenBank/DDBJ databases">
        <authorList>
            <person name="Smith C.H."/>
        </authorList>
    </citation>
    <scope>NUCLEOTIDE SEQUENCE</scope>
    <source>
        <strain evidence="2">CHS0354</strain>
        <tissue evidence="2">Mantle</tissue>
    </source>
</reference>
<evidence type="ECO:0000256" key="1">
    <source>
        <dbReference type="SAM" id="MobiDB-lite"/>
    </source>
</evidence>
<dbReference type="EMBL" id="JAEAOA010000349">
    <property type="protein sequence ID" value="KAK3602187.1"/>
    <property type="molecule type" value="Genomic_DNA"/>
</dbReference>
<proteinExistence type="predicted"/>
<comment type="caution">
    <text evidence="2">The sequence shown here is derived from an EMBL/GenBank/DDBJ whole genome shotgun (WGS) entry which is preliminary data.</text>
</comment>
<organism evidence="2 3">
    <name type="scientific">Potamilus streckersoni</name>
    <dbReference type="NCBI Taxonomy" id="2493646"/>
    <lineage>
        <taxon>Eukaryota</taxon>
        <taxon>Metazoa</taxon>
        <taxon>Spiralia</taxon>
        <taxon>Lophotrochozoa</taxon>
        <taxon>Mollusca</taxon>
        <taxon>Bivalvia</taxon>
        <taxon>Autobranchia</taxon>
        <taxon>Heteroconchia</taxon>
        <taxon>Palaeoheterodonta</taxon>
        <taxon>Unionida</taxon>
        <taxon>Unionoidea</taxon>
        <taxon>Unionidae</taxon>
        <taxon>Ambleminae</taxon>
        <taxon>Lampsilini</taxon>
        <taxon>Potamilus</taxon>
    </lineage>
</organism>
<dbReference type="Proteomes" id="UP001195483">
    <property type="component" value="Unassembled WGS sequence"/>
</dbReference>
<keyword evidence="3" id="KW-1185">Reference proteome</keyword>
<gene>
    <name evidence="2" type="ORF">CHS0354_004703</name>
</gene>